<keyword evidence="2" id="KW-1185">Reference proteome</keyword>
<evidence type="ECO:0000313" key="2">
    <source>
        <dbReference type="Proteomes" id="UP000244331"/>
    </source>
</evidence>
<sequence length="250" mass="26370">MSTVTIDGKSVAAGTGAAFGPLAEAFHAATGCTLHVRDGLRTIAGQWEAWNKYLAGGPLAAYPTKDAPHVRGVALDVFDSGKDAGVTVAGTVRSNWLRDNAPRFGFKAVGLGFKKIEPWHIELQRDPYAVATPAPAAPAPAAGDGSTPAGDPGGYNPFGIAWSRGLQKIARLYGYRGAIDAQFGAGSMAGFAQFLRANWGYVGNDQLGPVMWAAIARWLRARWGYVGNDVPGPVMRAALLRAEAANYREL</sequence>
<organism evidence="1 2">
    <name type="scientific">Microbacterium phage BonaeVitae</name>
    <dbReference type="NCBI Taxonomy" id="2126925"/>
    <lineage>
        <taxon>Viruses</taxon>
        <taxon>Duplodnaviria</taxon>
        <taxon>Heunggongvirae</taxon>
        <taxon>Uroviricota</taxon>
        <taxon>Caudoviricetes</taxon>
        <taxon>Orlajensenviridae</taxon>
        <taxon>Pelczarvirinae</taxon>
        <taxon>Bonaevitaevirus</taxon>
        <taxon>Bonaevitaevirus bonaevitae</taxon>
    </lineage>
</organism>
<dbReference type="SUPFAM" id="SSF55166">
    <property type="entry name" value="Hedgehog/DD-peptidase"/>
    <property type="match status" value="1"/>
</dbReference>
<dbReference type="RefSeq" id="YP_009996803.1">
    <property type="nucleotide sequence ID" value="NC_052940.1"/>
</dbReference>
<reference evidence="1 2" key="1">
    <citation type="submission" date="2018-03" db="EMBL/GenBank/DDBJ databases">
        <authorList>
            <person name="Stanton A.-C.J."/>
            <person name="Heskett L."/>
            <person name="Lambert A."/>
            <person name="Linder D."/>
            <person name="Novinski D."/>
            <person name="Bricker J."/>
            <person name="Garlena R.A."/>
            <person name="Russell D.A."/>
            <person name="Pope W.H."/>
            <person name="Jacobs-Sera D."/>
            <person name="Hatfull G.F."/>
        </authorList>
    </citation>
    <scope>NUCLEOTIDE SEQUENCE [LARGE SCALE GENOMIC DNA]</scope>
</reference>
<proteinExistence type="predicted"/>
<dbReference type="EMBL" id="MH045556">
    <property type="protein sequence ID" value="AVR56167.1"/>
    <property type="molecule type" value="Genomic_DNA"/>
</dbReference>
<evidence type="ECO:0000313" key="1">
    <source>
        <dbReference type="EMBL" id="AVR56167.1"/>
    </source>
</evidence>
<dbReference type="InterPro" id="IPR009045">
    <property type="entry name" value="Zn_M74/Hedgehog-like"/>
</dbReference>
<dbReference type="Proteomes" id="UP000244331">
    <property type="component" value="Segment"/>
</dbReference>
<accession>A0A2R3ZZI6</accession>
<gene>
    <name evidence="1" type="primary">17</name>
    <name evidence="1" type="ORF">SEA_BONAEVITAE_17</name>
</gene>
<dbReference type="Gene3D" id="3.30.1380.10">
    <property type="match status" value="1"/>
</dbReference>
<name>A0A2R3ZZI6_9CAUD</name>
<dbReference type="GeneID" id="62648727"/>
<dbReference type="KEGG" id="vg:62648727"/>
<protein>
    <submittedName>
        <fullName evidence="1">Endolysin</fullName>
    </submittedName>
</protein>